<protein>
    <recommendedName>
        <fullName evidence="4">CcoH</fullName>
    </recommendedName>
</protein>
<dbReference type="RefSeq" id="WP_041942545.1">
    <property type="nucleotide sequence ID" value="NZ_CAWQRI010000131.1"/>
</dbReference>
<feature type="transmembrane region" description="Helical" evidence="1">
    <location>
        <begin position="12"/>
        <end position="32"/>
    </location>
</feature>
<accession>A0A0Q2M8N7</accession>
<evidence type="ECO:0000256" key="1">
    <source>
        <dbReference type="SAM" id="Phobius"/>
    </source>
</evidence>
<proteinExistence type="predicted"/>
<evidence type="ECO:0000313" key="3">
    <source>
        <dbReference type="Proteomes" id="UP000051221"/>
    </source>
</evidence>
<dbReference type="Proteomes" id="UP000051221">
    <property type="component" value="Unassembled WGS sequence"/>
</dbReference>
<organism evidence="2 3">
    <name type="scientific">Vibrio furnissii</name>
    <dbReference type="NCBI Taxonomy" id="29494"/>
    <lineage>
        <taxon>Bacteria</taxon>
        <taxon>Pseudomonadati</taxon>
        <taxon>Pseudomonadota</taxon>
        <taxon>Gammaproteobacteria</taxon>
        <taxon>Vibrionales</taxon>
        <taxon>Vibrionaceae</taxon>
        <taxon>Vibrio</taxon>
    </lineage>
</organism>
<keyword evidence="1" id="KW-0812">Transmembrane</keyword>
<dbReference type="Pfam" id="PF05751">
    <property type="entry name" value="FixH"/>
    <property type="match status" value="1"/>
</dbReference>
<dbReference type="InParanoid" id="A0A0Q2M8N7"/>
<keyword evidence="1" id="KW-0472">Membrane</keyword>
<dbReference type="OrthoDB" id="5295180at2"/>
<gene>
    <name evidence="2" type="ORF">AMR76_18400</name>
</gene>
<sequence length="160" mass="18466">MVKPWYKQFWPWFLIILPLTVVVWTIITVIVFSNNSVSLVTEDYYKKGKGINIDLSKIHVAKELGLNASVYSDGNDIVIELDKGKLEHYPAVQAMFAHRTLPDRDFSMLLTADAKGRYRIVRDNELQGPWFIELTPHNSEWLVQGRVTFPSESPTRLMND</sequence>
<reference evidence="2 3" key="1">
    <citation type="submission" date="2015-08" db="EMBL/GenBank/DDBJ databases">
        <title>Antibacterial properties of a collection of Vibrionaceae strains.</title>
        <authorList>
            <person name="Giubergia S."/>
        </authorList>
    </citation>
    <scope>NUCLEOTIDE SEQUENCE [LARGE SCALE GENOMIC DNA]</scope>
    <source>
        <strain evidence="2 3">S0821</strain>
    </source>
</reference>
<dbReference type="InterPro" id="IPR008620">
    <property type="entry name" value="FixH"/>
</dbReference>
<keyword evidence="3" id="KW-1185">Reference proteome</keyword>
<evidence type="ECO:0000313" key="2">
    <source>
        <dbReference type="EMBL" id="KQH84202.1"/>
    </source>
</evidence>
<dbReference type="AlphaFoldDB" id="A0A0Q2M8N7"/>
<name>A0A0Q2M8N7_VIBFU</name>
<comment type="caution">
    <text evidence="2">The sequence shown here is derived from an EMBL/GenBank/DDBJ whole genome shotgun (WGS) entry which is preliminary data.</text>
</comment>
<dbReference type="EMBL" id="LKHS01000020">
    <property type="protein sequence ID" value="KQH84202.1"/>
    <property type="molecule type" value="Genomic_DNA"/>
</dbReference>
<evidence type="ECO:0008006" key="4">
    <source>
        <dbReference type="Google" id="ProtNLM"/>
    </source>
</evidence>
<keyword evidence="1" id="KW-1133">Transmembrane helix</keyword>